<organism evidence="2 3">
    <name type="scientific">Dyadobacter subterraneus</name>
    <dbReference type="NCBI Taxonomy" id="2773304"/>
    <lineage>
        <taxon>Bacteria</taxon>
        <taxon>Pseudomonadati</taxon>
        <taxon>Bacteroidota</taxon>
        <taxon>Cytophagia</taxon>
        <taxon>Cytophagales</taxon>
        <taxon>Spirosomataceae</taxon>
        <taxon>Dyadobacter</taxon>
    </lineage>
</organism>
<dbReference type="Proteomes" id="UP000634134">
    <property type="component" value="Unassembled WGS sequence"/>
</dbReference>
<evidence type="ECO:0000256" key="1">
    <source>
        <dbReference type="SAM" id="Phobius"/>
    </source>
</evidence>
<name>A0ABR9W8P9_9BACT</name>
<dbReference type="EMBL" id="JACYGY010000001">
    <property type="protein sequence ID" value="MBE9461858.1"/>
    <property type="molecule type" value="Genomic_DNA"/>
</dbReference>
<keyword evidence="3" id="KW-1185">Reference proteome</keyword>
<protein>
    <recommendedName>
        <fullName evidence="4">Lipoprotein</fullName>
    </recommendedName>
</protein>
<sequence length="250" mass="28096">MNSTLQDYHTGTKTSSALFLFILFFVTLLSGCAGLKDSPKFKFDDGVYLTKINNQKQHVYIENTNDSIAVYSLKKGWHRLPPTTVKPLKSYTLKNTGKEAGSHKYWQNSFDIDFMTIPIKFRPSTQSFPKQFSNNVNGILYLGYRNDTYRLSYKTNPVGKISQKIAHFGISGGFITGFGATAMNPWVTNNQISIEYDGLIWSKGVAVVMGVNKFTFGLIGAIDHLLDKNKDFWIYQGKPYLGLAVGLNLN</sequence>
<reference evidence="3" key="1">
    <citation type="submission" date="2023-07" db="EMBL/GenBank/DDBJ databases">
        <title>Dyadobacter sp. nov 'subterranea' isolated from contaminted grondwater.</title>
        <authorList>
            <person name="Szabo I."/>
            <person name="Al-Omari J."/>
            <person name="Szerdahelyi S.G."/>
            <person name="Rado J."/>
        </authorList>
    </citation>
    <scope>NUCLEOTIDE SEQUENCE [LARGE SCALE GENOMIC DNA]</scope>
    <source>
        <strain evidence="3">UP-52</strain>
    </source>
</reference>
<evidence type="ECO:0008006" key="4">
    <source>
        <dbReference type="Google" id="ProtNLM"/>
    </source>
</evidence>
<comment type="caution">
    <text evidence="2">The sequence shown here is derived from an EMBL/GenBank/DDBJ whole genome shotgun (WGS) entry which is preliminary data.</text>
</comment>
<evidence type="ECO:0000313" key="3">
    <source>
        <dbReference type="Proteomes" id="UP000634134"/>
    </source>
</evidence>
<keyword evidence="1" id="KW-1133">Transmembrane helix</keyword>
<dbReference type="RefSeq" id="WP_194120107.1">
    <property type="nucleotide sequence ID" value="NZ_JACYGY010000001.1"/>
</dbReference>
<accession>A0ABR9W8P9</accession>
<feature type="transmembrane region" description="Helical" evidence="1">
    <location>
        <begin position="16"/>
        <end position="35"/>
    </location>
</feature>
<keyword evidence="1" id="KW-0812">Transmembrane</keyword>
<proteinExistence type="predicted"/>
<keyword evidence="1" id="KW-0472">Membrane</keyword>
<evidence type="ECO:0000313" key="2">
    <source>
        <dbReference type="EMBL" id="MBE9461858.1"/>
    </source>
</evidence>
<gene>
    <name evidence="2" type="ORF">IEE83_08180</name>
</gene>